<feature type="transmembrane region" description="Helical" evidence="1">
    <location>
        <begin position="275"/>
        <end position="295"/>
    </location>
</feature>
<keyword evidence="2" id="KW-0732">Signal</keyword>
<gene>
    <name evidence="3" type="ORF">H4W26_002650</name>
</gene>
<evidence type="ECO:0008006" key="5">
    <source>
        <dbReference type="Google" id="ProtNLM"/>
    </source>
</evidence>
<keyword evidence="1" id="KW-0472">Membrane</keyword>
<dbReference type="EMBL" id="JADBEE010000002">
    <property type="protein sequence ID" value="MBE1515858.1"/>
    <property type="molecule type" value="Genomic_DNA"/>
</dbReference>
<keyword evidence="1" id="KW-0812">Transmembrane</keyword>
<evidence type="ECO:0000256" key="2">
    <source>
        <dbReference type="SAM" id="SignalP"/>
    </source>
</evidence>
<reference evidence="3 4" key="1">
    <citation type="submission" date="2020-10" db="EMBL/GenBank/DDBJ databases">
        <title>Sequencing the genomes of 1000 actinobacteria strains.</title>
        <authorList>
            <person name="Klenk H.-P."/>
        </authorList>
    </citation>
    <scope>NUCLEOTIDE SEQUENCE [LARGE SCALE GENOMIC DNA]</scope>
    <source>
        <strain evidence="3 4">DSM 15474</strain>
    </source>
</reference>
<accession>A0ABR9JA37</accession>
<organism evidence="3 4">
    <name type="scientific">Nesterenkonia halotolerans</name>
    <dbReference type="NCBI Taxonomy" id="225325"/>
    <lineage>
        <taxon>Bacteria</taxon>
        <taxon>Bacillati</taxon>
        <taxon>Actinomycetota</taxon>
        <taxon>Actinomycetes</taxon>
        <taxon>Micrococcales</taxon>
        <taxon>Micrococcaceae</taxon>
        <taxon>Nesterenkonia</taxon>
    </lineage>
</organism>
<feature type="transmembrane region" description="Helical" evidence="1">
    <location>
        <begin position="197"/>
        <end position="215"/>
    </location>
</feature>
<name>A0ABR9JA37_9MICC</name>
<dbReference type="RefSeq" id="WP_192592639.1">
    <property type="nucleotide sequence ID" value="NZ_JADBEE010000002.1"/>
</dbReference>
<evidence type="ECO:0000256" key="1">
    <source>
        <dbReference type="SAM" id="Phobius"/>
    </source>
</evidence>
<keyword evidence="4" id="KW-1185">Reference proteome</keyword>
<feature type="chain" id="PRO_5045563690" description="Integral membrane protein" evidence="2">
    <location>
        <begin position="23"/>
        <end position="301"/>
    </location>
</feature>
<feature type="signal peptide" evidence="2">
    <location>
        <begin position="1"/>
        <end position="22"/>
    </location>
</feature>
<dbReference type="Proteomes" id="UP000636579">
    <property type="component" value="Unassembled WGS sequence"/>
</dbReference>
<comment type="caution">
    <text evidence="3">The sequence shown here is derived from an EMBL/GenBank/DDBJ whole genome shotgun (WGS) entry which is preliminary data.</text>
</comment>
<sequence length="301" mass="32007">MRQVFSVIVLLLAALLAASSLAGFQINQLLREDEPIREIAGDLPEQEAFSEIISAELLERVEAELPSVISALVGDRADSLVDDLVGSMVENEQVSAAWDDTLQETRSDYTAQLEGVFADGTTGDASDLDLAVDLSPMTEAMTEPLREGLDSALGWLPFVDTSSFEFLAPEVMIDVEATLQDGADPYTWALLAAASEHWLVIAIAAGVVALLGLLLGPRRSRWVALTVGGLLALGLGLWIALTAAAPDFGPLPDAAAQSLVDHVQEQYTGWAQPPWWIFSGTAGAVVVVGLLGSLMPRSKRA</sequence>
<keyword evidence="1" id="KW-1133">Transmembrane helix</keyword>
<protein>
    <recommendedName>
        <fullName evidence="5">Integral membrane protein</fullName>
    </recommendedName>
</protein>
<evidence type="ECO:0000313" key="3">
    <source>
        <dbReference type="EMBL" id="MBE1515858.1"/>
    </source>
</evidence>
<proteinExistence type="predicted"/>
<feature type="transmembrane region" description="Helical" evidence="1">
    <location>
        <begin position="222"/>
        <end position="241"/>
    </location>
</feature>
<evidence type="ECO:0000313" key="4">
    <source>
        <dbReference type="Proteomes" id="UP000636579"/>
    </source>
</evidence>